<protein>
    <submittedName>
        <fullName evidence="2">Uncharacterized protein</fullName>
    </submittedName>
</protein>
<reference evidence="2 3" key="1">
    <citation type="journal article" date="2024" name="IMA Fungus">
        <title>IMA Genome - F19 : A genome assembly and annotation guide to empower mycologists, including annotated draft genome sequences of Ceratocystis pirilliformis, Diaporthe australafricana, Fusarium ophioides, Paecilomyces lecythidis, and Sporothrix stenoceras.</title>
        <authorList>
            <person name="Aylward J."/>
            <person name="Wilson A.M."/>
            <person name="Visagie C.M."/>
            <person name="Spraker J."/>
            <person name="Barnes I."/>
            <person name="Buitendag C."/>
            <person name="Ceriani C."/>
            <person name="Del Mar Angel L."/>
            <person name="du Plessis D."/>
            <person name="Fuchs T."/>
            <person name="Gasser K."/>
            <person name="Kramer D."/>
            <person name="Li W."/>
            <person name="Munsamy K."/>
            <person name="Piso A."/>
            <person name="Price J.L."/>
            <person name="Sonnekus B."/>
            <person name="Thomas C."/>
            <person name="van der Nest A."/>
            <person name="van Dijk A."/>
            <person name="van Heerden A."/>
            <person name="van Vuuren N."/>
            <person name="Yilmaz N."/>
            <person name="Duong T.A."/>
            <person name="van der Merwe N.A."/>
            <person name="Wingfield M.J."/>
            <person name="Wingfield B.D."/>
        </authorList>
    </citation>
    <scope>NUCLEOTIDE SEQUENCE [LARGE SCALE GENOMIC DNA]</scope>
    <source>
        <strain evidence="2 3">CMW 18167</strain>
    </source>
</reference>
<keyword evidence="1" id="KW-0472">Membrane</keyword>
<keyword evidence="1" id="KW-0812">Transmembrane</keyword>
<organism evidence="2 3">
    <name type="scientific">Paecilomyces lecythidis</name>
    <dbReference type="NCBI Taxonomy" id="3004212"/>
    <lineage>
        <taxon>Eukaryota</taxon>
        <taxon>Fungi</taxon>
        <taxon>Dikarya</taxon>
        <taxon>Ascomycota</taxon>
        <taxon>Pezizomycotina</taxon>
        <taxon>Eurotiomycetes</taxon>
        <taxon>Eurotiomycetidae</taxon>
        <taxon>Eurotiales</taxon>
        <taxon>Thermoascaceae</taxon>
        <taxon>Paecilomyces</taxon>
    </lineage>
</organism>
<feature type="transmembrane region" description="Helical" evidence="1">
    <location>
        <begin position="332"/>
        <end position="351"/>
    </location>
</feature>
<feature type="transmembrane region" description="Helical" evidence="1">
    <location>
        <begin position="363"/>
        <end position="384"/>
    </location>
</feature>
<proteinExistence type="predicted"/>
<dbReference type="EMBL" id="JAVDPF010000002">
    <property type="protein sequence ID" value="KAL1885386.1"/>
    <property type="molecule type" value="Genomic_DNA"/>
</dbReference>
<sequence length="462" mass="50746">MEVVAVLSAVTACPASPPSSFGTPTSALFVGGLTVVSAQEPADMKGLTLRTQRRSQPQGLICQFCRYSTARSIHRGPVFEQTQLLGNRADFSGWKTKRPPRAPLATSQPIFRRFASSGSKPATPADPDVSLKEVQQEARAIRSSDAVPSDETVVHLLQKCLNIVERIVLGEQSQQNQNKDGGNATSSLLNLEEKSTETQRSKVNLNAKRKVTDSISQVADDLLRDEKVFISPEALEYYTKIQTLLKKADHFPEIFTLYANKPVPVENSSPVQYSQPNPKSVKNAVPSELANMALDVAIEQKNLPLVLAIIDSTFCAPAFYRAKIFKKATVPLTGLAAAPAASYVIASWASTLQNTMDESTARGLIFSAILAYVGFTSSVGIVAITSSNDQMERVVWIPGVPLRQRWLREEERAALDKVAVAWGFKDPWMRGEEEGEEWEALREFIGMRGMILDKTDLMEGMQ</sequence>
<keyword evidence="3" id="KW-1185">Reference proteome</keyword>
<dbReference type="Proteomes" id="UP001583193">
    <property type="component" value="Unassembled WGS sequence"/>
</dbReference>
<evidence type="ECO:0000313" key="3">
    <source>
        <dbReference type="Proteomes" id="UP001583193"/>
    </source>
</evidence>
<comment type="caution">
    <text evidence="2">The sequence shown here is derived from an EMBL/GenBank/DDBJ whole genome shotgun (WGS) entry which is preliminary data.</text>
</comment>
<gene>
    <name evidence="2" type="ORF">Plec18167_000879</name>
</gene>
<name>A0ABR3YBQ4_9EURO</name>
<keyword evidence="1" id="KW-1133">Transmembrane helix</keyword>
<accession>A0ABR3YBQ4</accession>
<evidence type="ECO:0000313" key="2">
    <source>
        <dbReference type="EMBL" id="KAL1885386.1"/>
    </source>
</evidence>
<evidence type="ECO:0000256" key="1">
    <source>
        <dbReference type="SAM" id="Phobius"/>
    </source>
</evidence>